<evidence type="ECO:0000256" key="1">
    <source>
        <dbReference type="SAM" id="Coils"/>
    </source>
</evidence>
<keyword evidence="3" id="KW-0449">Lipoprotein</keyword>
<dbReference type="Pfam" id="PF19795">
    <property type="entry name" value="DUF6279"/>
    <property type="match status" value="1"/>
</dbReference>
<sequence>MHTIFHCISRTLLAAVLLCLLTSCTKTKLAYSFLDNWLRWETENYVDLNSEQKQLLKTQSKQFHQWHRANELIPLAELAGDSADLFNQPAISVQEIEQLLDQSEKLYQRSADQLRKLSDALLPTLSSEQTQQIMDKLDEQIQEYQEEYLAVSPSQRIEDRAENMADFLKGIVGKLTDDQQQLLNFWSQHQVGLAAEGLLQQRLWQQAFRTKLAEDTYSPTDLDDLAELIFAEMAPLNDQHQQVVLANRQRTYAMIADFHGTLTTKQKEKLNRQLTTYQQDFLALAAATGED</sequence>
<reference evidence="4" key="1">
    <citation type="journal article" date="2019" name="Int. J. Syst. Evol. Microbiol.">
        <title>The Global Catalogue of Microorganisms (GCM) 10K type strain sequencing project: providing services to taxonomists for standard genome sequencing and annotation.</title>
        <authorList>
            <consortium name="The Broad Institute Genomics Platform"/>
            <consortium name="The Broad Institute Genome Sequencing Center for Infectious Disease"/>
            <person name="Wu L."/>
            <person name="Ma J."/>
        </authorList>
    </citation>
    <scope>NUCLEOTIDE SEQUENCE [LARGE SCALE GENOMIC DNA]</scope>
    <source>
        <strain evidence="4">JCM 19134</strain>
    </source>
</reference>
<name>A0AAV3U2Z3_9ALTE</name>
<keyword evidence="2" id="KW-0732">Signal</keyword>
<dbReference type="AlphaFoldDB" id="A0AAV3U2Z3"/>
<proteinExistence type="predicted"/>
<comment type="caution">
    <text evidence="3">The sequence shown here is derived from an EMBL/GenBank/DDBJ whole genome shotgun (WGS) entry which is preliminary data.</text>
</comment>
<accession>A0AAV3U2Z3</accession>
<evidence type="ECO:0000313" key="4">
    <source>
        <dbReference type="Proteomes" id="UP001409585"/>
    </source>
</evidence>
<evidence type="ECO:0000256" key="2">
    <source>
        <dbReference type="SAM" id="SignalP"/>
    </source>
</evidence>
<dbReference type="Proteomes" id="UP001409585">
    <property type="component" value="Unassembled WGS sequence"/>
</dbReference>
<keyword evidence="1" id="KW-0175">Coiled coil</keyword>
<dbReference type="EMBL" id="BAABLX010000023">
    <property type="protein sequence ID" value="GAA4944700.1"/>
    <property type="molecule type" value="Genomic_DNA"/>
</dbReference>
<organism evidence="3 4">
    <name type="scientific">Halioxenophilus aromaticivorans</name>
    <dbReference type="NCBI Taxonomy" id="1306992"/>
    <lineage>
        <taxon>Bacteria</taxon>
        <taxon>Pseudomonadati</taxon>
        <taxon>Pseudomonadota</taxon>
        <taxon>Gammaproteobacteria</taxon>
        <taxon>Alteromonadales</taxon>
        <taxon>Alteromonadaceae</taxon>
        <taxon>Halioxenophilus</taxon>
    </lineage>
</organism>
<keyword evidence="4" id="KW-1185">Reference proteome</keyword>
<feature type="coiled-coil region" evidence="1">
    <location>
        <begin position="93"/>
        <end position="147"/>
    </location>
</feature>
<protein>
    <submittedName>
        <fullName evidence="3">DUF6279 family lipoprotein</fullName>
    </submittedName>
</protein>
<evidence type="ECO:0000313" key="3">
    <source>
        <dbReference type="EMBL" id="GAA4944700.1"/>
    </source>
</evidence>
<feature type="chain" id="PRO_5043774871" evidence="2">
    <location>
        <begin position="31"/>
        <end position="291"/>
    </location>
</feature>
<feature type="signal peptide" evidence="2">
    <location>
        <begin position="1"/>
        <end position="30"/>
    </location>
</feature>
<dbReference type="RefSeq" id="WP_345422381.1">
    <property type="nucleotide sequence ID" value="NZ_AP031496.1"/>
</dbReference>
<gene>
    <name evidence="3" type="ORF">GCM10025791_24690</name>
</gene>